<dbReference type="SMART" id="SM00225">
    <property type="entry name" value="BTB"/>
    <property type="match status" value="1"/>
</dbReference>
<evidence type="ECO:0000256" key="2">
    <source>
        <dbReference type="ARBA" id="ARBA00022737"/>
    </source>
</evidence>
<dbReference type="OrthoDB" id="45365at2759"/>
<gene>
    <name evidence="4" type="ORF">KFE25_008322</name>
</gene>
<organism evidence="4 5">
    <name type="scientific">Diacronema lutheri</name>
    <name type="common">Unicellular marine alga</name>
    <name type="synonym">Monochrysis lutheri</name>
    <dbReference type="NCBI Taxonomy" id="2081491"/>
    <lineage>
        <taxon>Eukaryota</taxon>
        <taxon>Haptista</taxon>
        <taxon>Haptophyta</taxon>
        <taxon>Pavlovophyceae</taxon>
        <taxon>Pavlovales</taxon>
        <taxon>Pavlovaceae</taxon>
        <taxon>Diacronema</taxon>
    </lineage>
</organism>
<dbReference type="InterPro" id="IPR000210">
    <property type="entry name" value="BTB/POZ_dom"/>
</dbReference>
<dbReference type="PANTHER" id="PTHR24412:SF480">
    <property type="entry name" value="KELCH-LIKE PROTEIN 8"/>
    <property type="match status" value="1"/>
</dbReference>
<dbReference type="InterPro" id="IPR006652">
    <property type="entry name" value="Kelch_1"/>
</dbReference>
<dbReference type="PROSITE" id="PS50097">
    <property type="entry name" value="BTB"/>
    <property type="match status" value="1"/>
</dbReference>
<dbReference type="SUPFAM" id="SSF54695">
    <property type="entry name" value="POZ domain"/>
    <property type="match status" value="1"/>
</dbReference>
<dbReference type="SMART" id="SM00612">
    <property type="entry name" value="Kelch"/>
    <property type="match status" value="6"/>
</dbReference>
<dbReference type="PANTHER" id="PTHR24412">
    <property type="entry name" value="KELCH PROTEIN"/>
    <property type="match status" value="1"/>
</dbReference>
<dbReference type="EMBL" id="JAGTXO010000007">
    <property type="protein sequence ID" value="KAG8466943.1"/>
    <property type="molecule type" value="Genomic_DNA"/>
</dbReference>
<keyword evidence="5" id="KW-1185">Reference proteome</keyword>
<dbReference type="InterPro" id="IPR011705">
    <property type="entry name" value="BACK"/>
</dbReference>
<evidence type="ECO:0000256" key="1">
    <source>
        <dbReference type="ARBA" id="ARBA00022441"/>
    </source>
</evidence>
<dbReference type="SUPFAM" id="SSF50965">
    <property type="entry name" value="Galactose oxidase, central domain"/>
    <property type="match status" value="1"/>
</dbReference>
<dbReference type="Pfam" id="PF00651">
    <property type="entry name" value="BTB"/>
    <property type="match status" value="1"/>
</dbReference>
<protein>
    <recommendedName>
        <fullName evidence="3">BTB domain-containing protein</fullName>
    </recommendedName>
</protein>
<dbReference type="SUPFAM" id="SSF117281">
    <property type="entry name" value="Kelch motif"/>
    <property type="match status" value="1"/>
</dbReference>
<dbReference type="OMA" id="VRPMSTS"/>
<dbReference type="Pfam" id="PF07707">
    <property type="entry name" value="BACK"/>
    <property type="match status" value="1"/>
</dbReference>
<evidence type="ECO:0000313" key="4">
    <source>
        <dbReference type="EMBL" id="KAG8466943.1"/>
    </source>
</evidence>
<dbReference type="Gene3D" id="2.120.10.80">
    <property type="entry name" value="Kelch-type beta propeller"/>
    <property type="match status" value="2"/>
</dbReference>
<evidence type="ECO:0000259" key="3">
    <source>
        <dbReference type="PROSITE" id="PS50097"/>
    </source>
</evidence>
<reference evidence="4" key="1">
    <citation type="submission" date="2021-05" db="EMBL/GenBank/DDBJ databases">
        <title>The genome of the haptophyte Pavlova lutheri (Diacronema luteri, Pavlovales) - a model for lipid biosynthesis in eukaryotic algae.</title>
        <authorList>
            <person name="Hulatt C.J."/>
            <person name="Posewitz M.C."/>
        </authorList>
    </citation>
    <scope>NUCLEOTIDE SEQUENCE</scope>
    <source>
        <strain evidence="4">NIVA-4/92</strain>
    </source>
</reference>
<proteinExistence type="predicted"/>
<keyword evidence="1" id="KW-0880">Kelch repeat</keyword>
<dbReference type="SMART" id="SM00875">
    <property type="entry name" value="BACK"/>
    <property type="match status" value="1"/>
</dbReference>
<dbReference type="InterPro" id="IPR015915">
    <property type="entry name" value="Kelch-typ_b-propeller"/>
</dbReference>
<dbReference type="AlphaFoldDB" id="A0A8J6CGQ6"/>
<dbReference type="Gene3D" id="3.30.710.10">
    <property type="entry name" value="Potassium Channel Kv1.1, Chain A"/>
    <property type="match status" value="1"/>
</dbReference>
<dbReference type="InterPro" id="IPR011333">
    <property type="entry name" value="SKP1/BTB/POZ_sf"/>
</dbReference>
<accession>A0A8J6CGQ6</accession>
<dbReference type="Pfam" id="PF01344">
    <property type="entry name" value="Kelch_1"/>
    <property type="match status" value="5"/>
</dbReference>
<name>A0A8J6CGQ6_DIALT</name>
<keyword evidence="2" id="KW-0677">Repeat</keyword>
<sequence length="598" mass="65169">MTRGAPADESGGKRARTSRLSIDAERTFRLVDTANDETKAATQAEMWEANELTDVLVRSRDGGEYHAHRVVLASASKFFRRAFVAAPAQTVVELHDVDSVGLGLALRFVYDGRVDVPEPAMDSLVAALSALELRDLLEQCIQAIIENLTPGTALPAYELASANYLDALAKSALKIACDHFAAASSDPSWARLSVGTIARVVGHDELHALEVPTLEAVLRWVRADEPARVPALEELLPLIRFPLMDADEIDGACATEPLVTSARCWAWLREEARTVHAQTALARERDSNPRTLARGTRAWLLYSVGGMDGKAVMSSVQRWALKTEKWETVAPLGTPRVGHGCAVLGGQIYAVGGSDGTRRLSEVERFCPWRGRWEPVKGLSCARGDVGVAVLHGQLYAIGGRMQFEPLTSVERYCPERKSWEAVAPLSVPRYHVRCAALDGQVYAIGGGDATRKDGKTTTERYCPRRGTWEPIAPMGTSREGVGIAVLDGKIFATGGFDGTRKLSCCEAYCPRRGIWEPIRPMIAPRMSHRTAVLEGKLYVLGGFKGDGECRLFDSHGRLSTVERYDPQTNAWEAVPSMSAEAAKAGSRWHCHGALVVL</sequence>
<dbReference type="InterPro" id="IPR011043">
    <property type="entry name" value="Gal_Oxase/kelch_b-propeller"/>
</dbReference>
<evidence type="ECO:0000313" key="5">
    <source>
        <dbReference type="Proteomes" id="UP000751190"/>
    </source>
</evidence>
<feature type="domain" description="BTB" evidence="3">
    <location>
        <begin position="53"/>
        <end position="118"/>
    </location>
</feature>
<comment type="caution">
    <text evidence="4">The sequence shown here is derived from an EMBL/GenBank/DDBJ whole genome shotgun (WGS) entry which is preliminary data.</text>
</comment>
<dbReference type="Gene3D" id="1.25.40.420">
    <property type="match status" value="1"/>
</dbReference>
<dbReference type="CDD" id="cd18186">
    <property type="entry name" value="BTB_POZ_ZBTB_KLHL-like"/>
    <property type="match status" value="1"/>
</dbReference>
<dbReference type="Proteomes" id="UP000751190">
    <property type="component" value="Unassembled WGS sequence"/>
</dbReference>